<gene>
    <name evidence="2" type="ORF">SAMN04489740_4340</name>
</gene>
<evidence type="ECO:0000313" key="3">
    <source>
        <dbReference type="Proteomes" id="UP000182725"/>
    </source>
</evidence>
<feature type="compositionally biased region" description="Basic and acidic residues" evidence="1">
    <location>
        <begin position="1"/>
        <end position="13"/>
    </location>
</feature>
<organism evidence="2 3">
    <name type="scientific">Arthrobacter alpinus</name>
    <dbReference type="NCBI Taxonomy" id="656366"/>
    <lineage>
        <taxon>Bacteria</taxon>
        <taxon>Bacillati</taxon>
        <taxon>Actinomycetota</taxon>
        <taxon>Actinomycetes</taxon>
        <taxon>Micrococcales</taxon>
        <taxon>Micrococcaceae</taxon>
        <taxon>Arthrobacter</taxon>
    </lineage>
</organism>
<dbReference type="Proteomes" id="UP000182725">
    <property type="component" value="Unassembled WGS sequence"/>
</dbReference>
<name>A0A1H5PIY0_9MICC</name>
<feature type="region of interest" description="Disordered" evidence="1">
    <location>
        <begin position="1"/>
        <end position="20"/>
    </location>
</feature>
<reference evidence="2 3" key="1">
    <citation type="submission" date="2016-10" db="EMBL/GenBank/DDBJ databases">
        <authorList>
            <person name="de Groot N.N."/>
        </authorList>
    </citation>
    <scope>NUCLEOTIDE SEQUENCE [LARGE SCALE GENOMIC DNA]</scope>
    <source>
        <strain evidence="2 3">DSM 22274</strain>
    </source>
</reference>
<protein>
    <submittedName>
        <fullName evidence="2">Uncharacterized protein</fullName>
    </submittedName>
</protein>
<dbReference type="AlphaFoldDB" id="A0A1H5PIY0"/>
<evidence type="ECO:0000313" key="2">
    <source>
        <dbReference type="EMBL" id="SEF13168.1"/>
    </source>
</evidence>
<sequence>MREEPEAEPRTTSDFDNQDPDEMLKELHEYQLLGKCFETLNYYEMMGRGWLIEHPLTLVEGHSEKLRRAQRELDASVALARSQGTAWTDIAQALGVNVEEARNRFTATD</sequence>
<proteinExistence type="predicted"/>
<dbReference type="EMBL" id="FNTV01000002">
    <property type="protein sequence ID" value="SEF13168.1"/>
    <property type="molecule type" value="Genomic_DNA"/>
</dbReference>
<accession>A0A1H5PIY0</accession>
<dbReference type="RefSeq" id="WP_074713802.1">
    <property type="nucleotide sequence ID" value="NZ_FNTV01000002.1"/>
</dbReference>
<evidence type="ECO:0000256" key="1">
    <source>
        <dbReference type="SAM" id="MobiDB-lite"/>
    </source>
</evidence>